<dbReference type="PANTHER" id="PTHR30032">
    <property type="entry name" value="N-ACETYLMURAMOYL-L-ALANINE AMIDASE-RELATED"/>
    <property type="match status" value="1"/>
</dbReference>
<name>A0A424YB57_9FIRM</name>
<dbReference type="AlphaFoldDB" id="A0A424YB57"/>
<dbReference type="Pfam" id="PF04122">
    <property type="entry name" value="CW_binding_2"/>
    <property type="match status" value="2"/>
</dbReference>
<protein>
    <submittedName>
        <fullName evidence="1">Cell wall-binding repeat-containing protein</fullName>
    </submittedName>
</protein>
<proteinExistence type="predicted"/>
<dbReference type="InterPro" id="IPR051922">
    <property type="entry name" value="Bact_Sporulation_Assoc"/>
</dbReference>
<gene>
    <name evidence="1" type="ORF">D5R97_09210</name>
</gene>
<organism evidence="1 2">
    <name type="scientific">Candidatus Syntrophonatronum acetioxidans</name>
    <dbReference type="NCBI Taxonomy" id="1795816"/>
    <lineage>
        <taxon>Bacteria</taxon>
        <taxon>Bacillati</taxon>
        <taxon>Bacillota</taxon>
        <taxon>Clostridia</taxon>
        <taxon>Eubacteriales</taxon>
        <taxon>Syntrophomonadaceae</taxon>
        <taxon>Candidatus Syntrophonatronum</taxon>
    </lineage>
</organism>
<dbReference type="EMBL" id="QZAA01000246">
    <property type="protein sequence ID" value="RQD73592.1"/>
    <property type="molecule type" value="Genomic_DNA"/>
</dbReference>
<dbReference type="PANTHER" id="PTHR30032:SF8">
    <property type="entry name" value="GERMINATION-SPECIFIC N-ACETYLMURAMOYL-L-ALANINE AMIDASE"/>
    <property type="match status" value="1"/>
</dbReference>
<accession>A0A424YB57</accession>
<sequence length="391" mass="42849">TRIETAALIAEEAAEAGDLADYAFVVNGFAPADSLAAGPAAFENNAPILQVREGSVPSVTEDVLEALGIDELFVVGGTAVVSAAVFNQLDDMASVSRLAGADRYETSIEVAKEMYPDAVDYSIVGGFNYADAIGAAVFANPILFVRQDAVPSSVDAYLDDVLTSASILTIFGGTVAVSSGVEDALKAKFVDIPVEFEITDVSALTERGHHARIDFNMAIANISADDIEVIEDATGDELGVKNASTARAGRAANVEFFADDDEVILERGERYIFTVSVAEGTSTYEYVRSYTETGRIVDVDHEDNELRVRYEDDDDFKYKWIEVPDDYDIDLEYILARELRVWFDGDDVLTRHTVESEDVKYDALELIDDEEIELVYEDEEYDFDDEVMDVV</sequence>
<dbReference type="InterPro" id="IPR007253">
    <property type="entry name" value="Cell_wall-bd_2"/>
</dbReference>
<dbReference type="Proteomes" id="UP000285138">
    <property type="component" value="Unassembled WGS sequence"/>
</dbReference>
<evidence type="ECO:0000313" key="2">
    <source>
        <dbReference type="Proteomes" id="UP000285138"/>
    </source>
</evidence>
<reference evidence="1 2" key="1">
    <citation type="submission" date="2018-08" db="EMBL/GenBank/DDBJ databases">
        <title>The metabolism and importance of syntrophic acetate oxidation coupled to methane or sulfide production in haloalkaline environments.</title>
        <authorList>
            <person name="Timmers P.H.A."/>
            <person name="Vavourakis C.D."/>
            <person name="Sorokin D.Y."/>
            <person name="Sinninghe Damste J.S."/>
            <person name="Muyzer G."/>
            <person name="Stams A.J.M."/>
            <person name="Plugge C.M."/>
        </authorList>
    </citation>
    <scope>NUCLEOTIDE SEQUENCE [LARGE SCALE GENOMIC DNA]</scope>
    <source>
        <strain evidence="1">MSAO_Bac1</strain>
    </source>
</reference>
<dbReference type="Gene3D" id="3.40.50.12090">
    <property type="match status" value="1"/>
</dbReference>
<evidence type="ECO:0000313" key="1">
    <source>
        <dbReference type="EMBL" id="RQD73592.1"/>
    </source>
</evidence>
<comment type="caution">
    <text evidence="1">The sequence shown here is derived from an EMBL/GenBank/DDBJ whole genome shotgun (WGS) entry which is preliminary data.</text>
</comment>
<feature type="non-terminal residue" evidence="1">
    <location>
        <position position="1"/>
    </location>
</feature>